<evidence type="ECO:0000256" key="4">
    <source>
        <dbReference type="SAM" id="SignalP"/>
    </source>
</evidence>
<evidence type="ECO:0000256" key="1">
    <source>
        <dbReference type="ARBA" id="ARBA00000427"/>
    </source>
</evidence>
<dbReference type="GO" id="GO:0006689">
    <property type="term" value="P:ganglioside catabolic process"/>
    <property type="evidence" value="ECO:0007669"/>
    <property type="project" value="TreeGrafter"/>
</dbReference>
<protein>
    <recommendedName>
        <fullName evidence="3">exo-alpha-sialidase</fullName>
        <ecNumber evidence="3">3.2.1.18</ecNumber>
    </recommendedName>
</protein>
<dbReference type="InterPro" id="IPR036278">
    <property type="entry name" value="Sialidase_sf"/>
</dbReference>
<keyword evidence="4" id="KW-0732">Signal</keyword>
<evidence type="ECO:0000256" key="3">
    <source>
        <dbReference type="ARBA" id="ARBA00012733"/>
    </source>
</evidence>
<dbReference type="SUPFAM" id="SSF50939">
    <property type="entry name" value="Sialidases"/>
    <property type="match status" value="1"/>
</dbReference>
<evidence type="ECO:0000256" key="2">
    <source>
        <dbReference type="ARBA" id="ARBA00009348"/>
    </source>
</evidence>
<dbReference type="InterPro" id="IPR026856">
    <property type="entry name" value="Sialidase_fam"/>
</dbReference>
<feature type="domain" description="Sialidase" evidence="5">
    <location>
        <begin position="83"/>
        <end position="370"/>
    </location>
</feature>
<feature type="signal peptide" evidence="4">
    <location>
        <begin position="1"/>
        <end position="22"/>
    </location>
</feature>
<organism evidence="6 7">
    <name type="scientific">Edwardsiella piscicida</name>
    <dbReference type="NCBI Taxonomy" id="1263550"/>
    <lineage>
        <taxon>Bacteria</taxon>
        <taxon>Pseudomonadati</taxon>
        <taxon>Pseudomonadota</taxon>
        <taxon>Gammaproteobacteria</taxon>
        <taxon>Enterobacterales</taxon>
        <taxon>Hafniaceae</taxon>
        <taxon>Edwardsiella</taxon>
    </lineage>
</organism>
<keyword evidence="6" id="KW-0378">Hydrolase</keyword>
<dbReference type="CDD" id="cd15482">
    <property type="entry name" value="Sialidase_non-viral"/>
    <property type="match status" value="1"/>
</dbReference>
<dbReference type="GO" id="GO:0005737">
    <property type="term" value="C:cytoplasm"/>
    <property type="evidence" value="ECO:0007669"/>
    <property type="project" value="TreeGrafter"/>
</dbReference>
<dbReference type="PANTHER" id="PTHR10628:SF30">
    <property type="entry name" value="EXO-ALPHA-SIALIDASE"/>
    <property type="match status" value="1"/>
</dbReference>
<dbReference type="Proteomes" id="UP001223683">
    <property type="component" value="Chromosome"/>
</dbReference>
<dbReference type="Gene3D" id="2.120.10.10">
    <property type="match status" value="1"/>
</dbReference>
<keyword evidence="6" id="KW-0326">Glycosidase</keyword>
<dbReference type="InterPro" id="IPR011040">
    <property type="entry name" value="Sialidase"/>
</dbReference>
<dbReference type="AlphaFoldDB" id="A0AAQ3H5T6"/>
<dbReference type="InterPro" id="IPR036709">
    <property type="entry name" value="Autotransporte_beta_dom_sf"/>
</dbReference>
<evidence type="ECO:0000313" key="7">
    <source>
        <dbReference type="Proteomes" id="UP001223683"/>
    </source>
</evidence>
<gene>
    <name evidence="6" type="ORF">PWJ79_06110</name>
</gene>
<dbReference type="GeneID" id="72528118"/>
<dbReference type="PANTHER" id="PTHR10628">
    <property type="entry name" value="SIALIDASE"/>
    <property type="match status" value="1"/>
</dbReference>
<dbReference type="GO" id="GO:0016020">
    <property type="term" value="C:membrane"/>
    <property type="evidence" value="ECO:0007669"/>
    <property type="project" value="TreeGrafter"/>
</dbReference>
<evidence type="ECO:0000313" key="6">
    <source>
        <dbReference type="EMBL" id="WDU92198.1"/>
    </source>
</evidence>
<reference evidence="6" key="1">
    <citation type="submission" date="2022-10" db="EMBL/GenBank/DDBJ databases">
        <title>Complete genome of Ep21-8.</title>
        <authorList>
            <person name="Kang Y.-R."/>
            <person name="Kim D.-H."/>
        </authorList>
    </citation>
    <scope>NUCLEOTIDE SEQUENCE</scope>
    <source>
        <strain evidence="6">Ep21-8</strain>
    </source>
</reference>
<accession>A0AAQ3H5T6</accession>
<dbReference type="GO" id="GO:0004308">
    <property type="term" value="F:exo-alpha-sialidase activity"/>
    <property type="evidence" value="ECO:0007669"/>
    <property type="project" value="UniProtKB-EC"/>
</dbReference>
<dbReference type="Pfam" id="PF13088">
    <property type="entry name" value="BNR_2"/>
    <property type="match status" value="1"/>
</dbReference>
<dbReference type="SUPFAM" id="SSF103515">
    <property type="entry name" value="Autotransporter"/>
    <property type="match status" value="1"/>
</dbReference>
<sequence>MNNNLLLLTAGCLLSLSSGVRAVSVMESGVPHDGWHAPMLIFAEHDRTANNGWRIPAITVTQGGALIAVSDARAVGTSDIGQNQDVHFGYRISYDRGDTWGEIHDIAPSFNGKRQISDPAIVYNPDSGSTFLFGYYNDRFITSKPLSRVSDFFMFTSDDGGKTWDRGTSLYDLAPTGYKYILQGPGSGMYHDGTLYLAAQAWHHDRDSSLVGSGATVTSGYLYSSDNGVTWNSAWLRPDDKIVGAPGTGVDDLPDITSESSVFHHDGHIYLAAKSETSRESKSRVVYRTKDNGQRWERVEEAFLPENISRAETSSLSLDDSVYLVGYSTATERANRDGIYITTNTGRTIQVYDSPSYGYTSMTKDEDNLYILFEGEGDIYLQRYDIAARDYANISATILNRSNDLFDIATKLRTASSYIKGGYGSHASSDAEFVYADDWGKLGVFFARQSENSQRVPGTIQYTNSDVSLTLAKDDILFSGDNVFVGYQHSDIQYDNDAANKVKSVLAGYSYQHDFGVLSYHLMVNTIYGENRFSRNRREGLGRKADFNAYSVAIKNMLAKDIYLADGFYAGVASGLHSTFFSHSAIQERGGNGWNNASVDSADHASNQLLLDGQLSKRLHIMQSNELTLTAKASYQYELMDTAKWAEAYRVLDARRLMPAPVKRYPHGLATGYLEAALSLHPQAVIAAGASLNTDGDGLVAGSFTYTF</sequence>
<name>A0AAQ3H5T6_EDWPI</name>
<comment type="catalytic activity">
    <reaction evidence="1">
        <text>Hydrolysis of alpha-(2-&gt;3)-, alpha-(2-&gt;6)-, alpha-(2-&gt;8)- glycosidic linkages of terminal sialic acid residues in oligosaccharides, glycoproteins, glycolipids, colominic acid and synthetic substrates.</text>
        <dbReference type="EC" id="3.2.1.18"/>
    </reaction>
</comment>
<evidence type="ECO:0000259" key="5">
    <source>
        <dbReference type="Pfam" id="PF13088"/>
    </source>
</evidence>
<dbReference type="Gene3D" id="2.40.128.130">
    <property type="entry name" value="Autotransporter beta-domain"/>
    <property type="match status" value="1"/>
</dbReference>
<dbReference type="GO" id="GO:0009313">
    <property type="term" value="P:oligosaccharide catabolic process"/>
    <property type="evidence" value="ECO:0007669"/>
    <property type="project" value="TreeGrafter"/>
</dbReference>
<dbReference type="RefSeq" id="WP_226079131.1">
    <property type="nucleotide sequence ID" value="NC_013508.1"/>
</dbReference>
<dbReference type="EMBL" id="CP118390">
    <property type="protein sequence ID" value="WDU92198.1"/>
    <property type="molecule type" value="Genomic_DNA"/>
</dbReference>
<dbReference type="EC" id="3.2.1.18" evidence="3"/>
<feature type="chain" id="PRO_5043001029" description="exo-alpha-sialidase" evidence="4">
    <location>
        <begin position="23"/>
        <end position="708"/>
    </location>
</feature>
<proteinExistence type="inferred from homology"/>
<comment type="similarity">
    <text evidence="2">Belongs to the glycosyl hydrolase 33 family.</text>
</comment>